<dbReference type="KEGG" id="blut:EW640_01790"/>
<sequence length="133" mass="13829">MDTSANVTPARLRFDAHDEAWLIATINGTRMPCAPIHTSELDAAIDELAGQMGGRTHVEIHHLDGSVERRLTAPPAQQRSPSVGGPPVFTPNDADPESGGGRLLRIGGGICAIVGVLLLGLALARLISAVNAP</sequence>
<dbReference type="AlphaFoldDB" id="A0A6G8KU30"/>
<accession>A0A6G8KU30</accession>
<organism evidence="3 4">
    <name type="scientific">Brevibacterium luteolum</name>
    <dbReference type="NCBI Taxonomy" id="199591"/>
    <lineage>
        <taxon>Bacteria</taxon>
        <taxon>Bacillati</taxon>
        <taxon>Actinomycetota</taxon>
        <taxon>Actinomycetes</taxon>
        <taxon>Micrococcales</taxon>
        <taxon>Brevibacteriaceae</taxon>
        <taxon>Brevibacterium</taxon>
    </lineage>
</organism>
<feature type="transmembrane region" description="Helical" evidence="2">
    <location>
        <begin position="106"/>
        <end position="127"/>
    </location>
</feature>
<reference evidence="3 4" key="1">
    <citation type="submission" date="2019-02" db="EMBL/GenBank/DDBJ databases">
        <title>Complete Genome Sequence and Methylome Analysis of Brevibacterium luteolum NEB1784.</title>
        <authorList>
            <person name="Fomenkov A."/>
            <person name="Roberts R.J."/>
        </authorList>
    </citation>
    <scope>NUCLEOTIDE SEQUENCE [LARGE SCALE GENOMIC DNA]</scope>
    <source>
        <strain evidence="3 4">NEB1784</strain>
    </source>
</reference>
<dbReference type="Proteomes" id="UP000501518">
    <property type="component" value="Chromosome"/>
</dbReference>
<evidence type="ECO:0000256" key="2">
    <source>
        <dbReference type="SAM" id="Phobius"/>
    </source>
</evidence>
<proteinExistence type="predicted"/>
<name>A0A6G8KU30_9MICO</name>
<protein>
    <submittedName>
        <fullName evidence="3">Uncharacterized protein</fullName>
    </submittedName>
</protein>
<evidence type="ECO:0000313" key="3">
    <source>
        <dbReference type="EMBL" id="QIN28156.1"/>
    </source>
</evidence>
<keyword evidence="2" id="KW-1133">Transmembrane helix</keyword>
<keyword evidence="2" id="KW-0472">Membrane</keyword>
<dbReference type="RefSeq" id="WP_165882703.1">
    <property type="nucleotide sequence ID" value="NZ_CP035810.1"/>
</dbReference>
<gene>
    <name evidence="3" type="ORF">EW640_01790</name>
</gene>
<dbReference type="EMBL" id="CP035810">
    <property type="protein sequence ID" value="QIN28156.1"/>
    <property type="molecule type" value="Genomic_DNA"/>
</dbReference>
<feature type="region of interest" description="Disordered" evidence="1">
    <location>
        <begin position="71"/>
        <end position="100"/>
    </location>
</feature>
<evidence type="ECO:0000256" key="1">
    <source>
        <dbReference type="SAM" id="MobiDB-lite"/>
    </source>
</evidence>
<keyword evidence="2" id="KW-0812">Transmembrane</keyword>
<evidence type="ECO:0000313" key="4">
    <source>
        <dbReference type="Proteomes" id="UP000501518"/>
    </source>
</evidence>